<keyword evidence="2" id="KW-1185">Reference proteome</keyword>
<gene>
    <name evidence="1" type="ORF">E2562_005991</name>
</gene>
<name>A0A6G1EVB9_9ORYZ</name>
<reference evidence="1 2" key="1">
    <citation type="submission" date="2019-11" db="EMBL/GenBank/DDBJ databases">
        <title>Whole genome sequence of Oryza granulata.</title>
        <authorList>
            <person name="Li W."/>
        </authorList>
    </citation>
    <scope>NUCLEOTIDE SEQUENCE [LARGE SCALE GENOMIC DNA]</scope>
    <source>
        <strain evidence="2">cv. Menghai</strain>
        <tissue evidence="1">Leaf</tissue>
    </source>
</reference>
<dbReference type="AlphaFoldDB" id="A0A6G1EVB9"/>
<proteinExistence type="predicted"/>
<accession>A0A6G1EVB9</accession>
<comment type="caution">
    <text evidence="1">The sequence shown here is derived from an EMBL/GenBank/DDBJ whole genome shotgun (WGS) entry which is preliminary data.</text>
</comment>
<evidence type="ECO:0000313" key="1">
    <source>
        <dbReference type="EMBL" id="KAF0928545.1"/>
    </source>
</evidence>
<dbReference type="EMBL" id="SPHZ02000002">
    <property type="protein sequence ID" value="KAF0928545.1"/>
    <property type="molecule type" value="Genomic_DNA"/>
</dbReference>
<protein>
    <submittedName>
        <fullName evidence="1">Uncharacterized protein</fullName>
    </submittedName>
</protein>
<dbReference type="Proteomes" id="UP000479710">
    <property type="component" value="Unassembled WGS sequence"/>
</dbReference>
<evidence type="ECO:0000313" key="2">
    <source>
        <dbReference type="Proteomes" id="UP000479710"/>
    </source>
</evidence>
<organism evidence="1 2">
    <name type="scientific">Oryza meyeriana var. granulata</name>
    <dbReference type="NCBI Taxonomy" id="110450"/>
    <lineage>
        <taxon>Eukaryota</taxon>
        <taxon>Viridiplantae</taxon>
        <taxon>Streptophyta</taxon>
        <taxon>Embryophyta</taxon>
        <taxon>Tracheophyta</taxon>
        <taxon>Spermatophyta</taxon>
        <taxon>Magnoliopsida</taxon>
        <taxon>Liliopsida</taxon>
        <taxon>Poales</taxon>
        <taxon>Poaceae</taxon>
        <taxon>BOP clade</taxon>
        <taxon>Oryzoideae</taxon>
        <taxon>Oryzeae</taxon>
        <taxon>Oryzinae</taxon>
        <taxon>Oryza</taxon>
        <taxon>Oryza meyeriana</taxon>
    </lineage>
</organism>
<sequence>MAECVLLLYAYSPDPRRGPSEVQQRRPGGVVVVRCPSPSPFPAVGVICRGENDPEVAAKALLLSRWAGRASP</sequence>